<gene>
    <name evidence="2" type="ORF">N7537_005114</name>
</gene>
<comment type="caution">
    <text evidence="2">The sequence shown here is derived from an EMBL/GenBank/DDBJ whole genome shotgun (WGS) entry which is preliminary data.</text>
</comment>
<evidence type="ECO:0000313" key="2">
    <source>
        <dbReference type="EMBL" id="KAJ5608495.1"/>
    </source>
</evidence>
<dbReference type="RefSeq" id="XP_056755919.1">
    <property type="nucleotide sequence ID" value="XM_056896171.1"/>
</dbReference>
<reference evidence="2" key="2">
    <citation type="submission" date="2023-01" db="EMBL/GenBank/DDBJ databases">
        <authorList>
            <person name="Petersen C."/>
        </authorList>
    </citation>
    <scope>NUCLEOTIDE SEQUENCE</scope>
    <source>
        <strain evidence="2">IBT 12815</strain>
    </source>
</reference>
<proteinExistence type="predicted"/>
<evidence type="ECO:0000256" key="1">
    <source>
        <dbReference type="SAM" id="MobiDB-lite"/>
    </source>
</evidence>
<dbReference type="EMBL" id="JAQJAE010000002">
    <property type="protein sequence ID" value="KAJ5608495.1"/>
    <property type="molecule type" value="Genomic_DNA"/>
</dbReference>
<protein>
    <submittedName>
        <fullName evidence="2">Uncharacterized protein</fullName>
    </submittedName>
</protein>
<evidence type="ECO:0000313" key="3">
    <source>
        <dbReference type="Proteomes" id="UP001213799"/>
    </source>
</evidence>
<dbReference type="Proteomes" id="UP001213799">
    <property type="component" value="Unassembled WGS sequence"/>
</dbReference>
<feature type="region of interest" description="Disordered" evidence="1">
    <location>
        <begin position="37"/>
        <end position="145"/>
    </location>
</feature>
<keyword evidence="3" id="KW-1185">Reference proteome</keyword>
<feature type="compositionally biased region" description="Basic and acidic residues" evidence="1">
    <location>
        <begin position="120"/>
        <end position="145"/>
    </location>
</feature>
<accession>A0AAD6ECJ3</accession>
<dbReference type="AlphaFoldDB" id="A0AAD6ECJ3"/>
<reference evidence="2" key="1">
    <citation type="journal article" date="2023" name="IMA Fungus">
        <title>Comparative genomic study of the Penicillium genus elucidates a diverse pangenome and 15 lateral gene transfer events.</title>
        <authorList>
            <person name="Petersen C."/>
            <person name="Sorensen T."/>
            <person name="Nielsen M.R."/>
            <person name="Sondergaard T.E."/>
            <person name="Sorensen J.L."/>
            <person name="Fitzpatrick D.A."/>
            <person name="Frisvad J.C."/>
            <person name="Nielsen K.L."/>
        </authorList>
    </citation>
    <scope>NUCLEOTIDE SEQUENCE</scope>
    <source>
        <strain evidence="2">IBT 12815</strain>
    </source>
</reference>
<organism evidence="2 3">
    <name type="scientific">Penicillium hordei</name>
    <dbReference type="NCBI Taxonomy" id="40994"/>
    <lineage>
        <taxon>Eukaryota</taxon>
        <taxon>Fungi</taxon>
        <taxon>Dikarya</taxon>
        <taxon>Ascomycota</taxon>
        <taxon>Pezizomycotina</taxon>
        <taxon>Eurotiomycetes</taxon>
        <taxon>Eurotiomycetidae</taxon>
        <taxon>Eurotiales</taxon>
        <taxon>Aspergillaceae</taxon>
        <taxon>Penicillium</taxon>
    </lineage>
</organism>
<feature type="compositionally biased region" description="Polar residues" evidence="1">
    <location>
        <begin position="95"/>
        <end position="111"/>
    </location>
</feature>
<sequence length="145" mass="15510">MLFRDLSPPLDRVGKKVVALDASIVLGAPLSFYLWQRGGTKNSSNNAVGKHRGANQEYTQNAEGNQGDEPTVKGQDSDPNNSVHDEPRAMGSAKGPTSMSFKQQGLSNADTVNPYANEPGKSEKGEGETETAKVKGTVKPERPQI</sequence>
<dbReference type="GeneID" id="81586413"/>
<name>A0AAD6ECJ3_9EURO</name>